<organism evidence="2 3">
    <name type="scientific">Apiospora aurea</name>
    <dbReference type="NCBI Taxonomy" id="335848"/>
    <lineage>
        <taxon>Eukaryota</taxon>
        <taxon>Fungi</taxon>
        <taxon>Dikarya</taxon>
        <taxon>Ascomycota</taxon>
        <taxon>Pezizomycotina</taxon>
        <taxon>Sordariomycetes</taxon>
        <taxon>Xylariomycetidae</taxon>
        <taxon>Amphisphaeriales</taxon>
        <taxon>Apiosporaceae</taxon>
        <taxon>Apiospora</taxon>
    </lineage>
</organism>
<dbReference type="RefSeq" id="XP_066698758.1">
    <property type="nucleotide sequence ID" value="XM_066846360.1"/>
</dbReference>
<dbReference type="EMBL" id="JAQQWE010000006">
    <property type="protein sequence ID" value="KAK7949252.1"/>
    <property type="molecule type" value="Genomic_DNA"/>
</dbReference>
<protein>
    <recommendedName>
        <fullName evidence="4">NAD(P)-binding protein</fullName>
    </recommendedName>
</protein>
<keyword evidence="3" id="KW-1185">Reference proteome</keyword>
<dbReference type="InterPro" id="IPR036291">
    <property type="entry name" value="NAD(P)-bd_dom_sf"/>
</dbReference>
<evidence type="ECO:0000313" key="2">
    <source>
        <dbReference type="EMBL" id="KAK7949252.1"/>
    </source>
</evidence>
<name>A0ABR1Q9P0_9PEZI</name>
<dbReference type="Pfam" id="PF13561">
    <property type="entry name" value="adh_short_C2"/>
    <property type="match status" value="1"/>
</dbReference>
<evidence type="ECO:0000256" key="1">
    <source>
        <dbReference type="ARBA" id="ARBA00006484"/>
    </source>
</evidence>
<dbReference type="SUPFAM" id="SSF51735">
    <property type="entry name" value="NAD(P)-binding Rossmann-fold domains"/>
    <property type="match status" value="1"/>
</dbReference>
<accession>A0ABR1Q9P0</accession>
<dbReference type="PANTHER" id="PTHR43544">
    <property type="entry name" value="SHORT-CHAIN DEHYDROGENASE/REDUCTASE"/>
    <property type="match status" value="1"/>
</dbReference>
<evidence type="ECO:0008006" key="4">
    <source>
        <dbReference type="Google" id="ProtNLM"/>
    </source>
</evidence>
<dbReference type="InterPro" id="IPR051468">
    <property type="entry name" value="Fungal_SecMetab_SDRs"/>
</dbReference>
<comment type="similarity">
    <text evidence="1">Belongs to the short-chain dehydrogenases/reductases (SDR) family.</text>
</comment>
<sequence length="239" mass="25911">MPDTHIAAKALLELDRSYCILLGCRPLEKAKDAIGRLGQEVPSTRSVLDAVQVDIASDESIERAFEHVSASHDRLDALVNNAGASFDWELKAGQISLRESWNKAFDVNVSGTHVMTHVFAPLLLNSADPDCSGDPTPPAAGWPKEDLPAFDTMAYRSSKTALNMTMLNWAWRLSQDGVKTWCVSLGFLATNLGNSADLLKQRGAGDPSIGGRFVRDVVEGQRNADVGKVVFNDGTVQPF</sequence>
<dbReference type="InterPro" id="IPR002347">
    <property type="entry name" value="SDR_fam"/>
</dbReference>
<dbReference type="Gene3D" id="3.40.50.720">
    <property type="entry name" value="NAD(P)-binding Rossmann-like Domain"/>
    <property type="match status" value="1"/>
</dbReference>
<dbReference type="Proteomes" id="UP001391051">
    <property type="component" value="Unassembled WGS sequence"/>
</dbReference>
<dbReference type="PANTHER" id="PTHR43544:SF32">
    <property type="entry name" value="CHAIN DEHYDROGENASE, PUTATIVE (AFU_ORTHOLOGUE AFUA_5G01530)-RELATED"/>
    <property type="match status" value="1"/>
</dbReference>
<evidence type="ECO:0000313" key="3">
    <source>
        <dbReference type="Proteomes" id="UP001391051"/>
    </source>
</evidence>
<comment type="caution">
    <text evidence="2">The sequence shown here is derived from an EMBL/GenBank/DDBJ whole genome shotgun (WGS) entry which is preliminary data.</text>
</comment>
<gene>
    <name evidence="2" type="ORF">PG986_010138</name>
</gene>
<proteinExistence type="inferred from homology"/>
<dbReference type="GeneID" id="92079422"/>
<reference evidence="2 3" key="1">
    <citation type="submission" date="2023-01" db="EMBL/GenBank/DDBJ databases">
        <title>Analysis of 21 Apiospora genomes using comparative genomics revels a genus with tremendous synthesis potential of carbohydrate active enzymes and secondary metabolites.</title>
        <authorList>
            <person name="Sorensen T."/>
        </authorList>
    </citation>
    <scope>NUCLEOTIDE SEQUENCE [LARGE SCALE GENOMIC DNA]</scope>
    <source>
        <strain evidence="2 3">CBS 24483</strain>
    </source>
</reference>